<dbReference type="Proteomes" id="UP000249005">
    <property type="component" value="Chromosome 1"/>
</dbReference>
<evidence type="ECO:0000256" key="3">
    <source>
        <dbReference type="ARBA" id="ARBA00022679"/>
    </source>
</evidence>
<dbReference type="CDD" id="cd16444">
    <property type="entry name" value="LipB"/>
    <property type="match status" value="1"/>
</dbReference>
<evidence type="ECO:0000256" key="10">
    <source>
        <dbReference type="PIRSR" id="PIRSR016262-3"/>
    </source>
</evidence>
<dbReference type="EC" id="2.3.1.181" evidence="6 7"/>
<dbReference type="InterPro" id="IPR000544">
    <property type="entry name" value="Octanoyltransferase"/>
</dbReference>
<dbReference type="HAMAP" id="MF_00013">
    <property type="entry name" value="LipB"/>
    <property type="match status" value="1"/>
</dbReference>
<evidence type="ECO:0000256" key="5">
    <source>
        <dbReference type="ARBA" id="ARBA00024732"/>
    </source>
</evidence>
<dbReference type="GO" id="GO:0033819">
    <property type="term" value="F:lipoyl(octanoyl) transferase activity"/>
    <property type="evidence" value="ECO:0007669"/>
    <property type="project" value="UniProtKB-EC"/>
</dbReference>
<gene>
    <name evidence="6 12" type="primary">lipB</name>
    <name evidence="12" type="ORF">NCTC12151_02253</name>
</gene>
<protein>
    <recommendedName>
        <fullName evidence="6 7">Octanoyltransferase</fullName>
        <ecNumber evidence="6 7">2.3.1.181</ecNumber>
    </recommendedName>
    <alternativeName>
        <fullName evidence="6">Lipoate-protein ligase B</fullName>
    </alternativeName>
    <alternativeName>
        <fullName evidence="6">Lipoyl/octanoyl transferase</fullName>
    </alternativeName>
    <alternativeName>
        <fullName evidence="6">Octanoyl-[acyl-carrier-protein]-protein N-octanoyltransferase</fullName>
    </alternativeName>
</protein>
<comment type="miscellaneous">
    <text evidence="6">In the reaction, the free carboxyl group of octanoic acid is attached via an amide linkage to the epsilon-amino group of a specific lysine residue of lipoyl domains of lipoate-dependent enzymes.</text>
</comment>
<feature type="binding site" evidence="6 9">
    <location>
        <begin position="154"/>
        <end position="156"/>
    </location>
    <ligand>
        <name>substrate</name>
    </ligand>
</feature>
<keyword evidence="2 6" id="KW-0963">Cytoplasm</keyword>
<comment type="similarity">
    <text evidence="6 7">Belongs to the LipB family.</text>
</comment>
<feature type="site" description="Lowers pKa of active site Cys" evidence="6 10">
    <location>
        <position position="138"/>
    </location>
</feature>
<sequence>MTSLQQNTLILRQLGTQPYQAVSNAMHTFTDRRDQQAPDELWLVQHPRVFTQGQAGKPEHVLAAGDIPVIQSDRGGQVTYHGPGQQIMYVLIDLKRKKVGVRELVTALEETVINTLADFSIASAARPDAPGVYVKDKKICSLGLRIRRGCSFHGLALNVDMDLEPFTRINPCGYAGMQMTHMKQLNASVSASAVPPILVREFTQRLGYQHTEQGNWNLKDYE</sequence>
<evidence type="ECO:0000256" key="9">
    <source>
        <dbReference type="PIRSR" id="PIRSR016262-2"/>
    </source>
</evidence>
<dbReference type="SUPFAM" id="SSF55681">
    <property type="entry name" value="Class II aaRS and biotin synthetases"/>
    <property type="match status" value="1"/>
</dbReference>
<evidence type="ECO:0000313" key="13">
    <source>
        <dbReference type="Proteomes" id="UP000249005"/>
    </source>
</evidence>
<dbReference type="Gene3D" id="3.30.930.10">
    <property type="entry name" value="Bira Bifunctional Protein, Domain 2"/>
    <property type="match status" value="1"/>
</dbReference>
<keyword evidence="13" id="KW-1185">Reference proteome</keyword>
<evidence type="ECO:0000259" key="11">
    <source>
        <dbReference type="PROSITE" id="PS51733"/>
    </source>
</evidence>
<dbReference type="PANTHER" id="PTHR10993">
    <property type="entry name" value="OCTANOYLTRANSFERASE"/>
    <property type="match status" value="1"/>
</dbReference>
<dbReference type="EMBL" id="LS483470">
    <property type="protein sequence ID" value="SQI41670.1"/>
    <property type="molecule type" value="Genomic_DNA"/>
</dbReference>
<dbReference type="GO" id="GO:0005737">
    <property type="term" value="C:cytoplasm"/>
    <property type="evidence" value="ECO:0007669"/>
    <property type="project" value="UniProtKB-SubCell"/>
</dbReference>
<feature type="binding site" evidence="6 9">
    <location>
        <begin position="74"/>
        <end position="81"/>
    </location>
    <ligand>
        <name>substrate</name>
    </ligand>
</feature>
<dbReference type="AlphaFoldDB" id="A0A2X4V8N9"/>
<evidence type="ECO:0000256" key="6">
    <source>
        <dbReference type="HAMAP-Rule" id="MF_00013"/>
    </source>
</evidence>
<dbReference type="PIRSF" id="PIRSF016262">
    <property type="entry name" value="LPLase"/>
    <property type="match status" value="1"/>
</dbReference>
<dbReference type="InterPro" id="IPR004143">
    <property type="entry name" value="BPL_LPL_catalytic"/>
</dbReference>
<evidence type="ECO:0000256" key="1">
    <source>
        <dbReference type="ARBA" id="ARBA00004821"/>
    </source>
</evidence>
<keyword evidence="4 6" id="KW-0012">Acyltransferase</keyword>
<reference evidence="12 13" key="1">
    <citation type="submission" date="2018-06" db="EMBL/GenBank/DDBJ databases">
        <authorList>
            <consortium name="Pathogen Informatics"/>
            <person name="Doyle S."/>
        </authorList>
    </citation>
    <scope>NUCLEOTIDE SEQUENCE [LARGE SCALE GENOMIC DNA]</scope>
    <source>
        <strain evidence="12 13">NCTC12151</strain>
    </source>
</reference>
<evidence type="ECO:0000256" key="4">
    <source>
        <dbReference type="ARBA" id="ARBA00023315"/>
    </source>
</evidence>
<accession>A0A2X4V8N9</accession>
<feature type="active site" description="Acyl-thioester intermediate" evidence="6 8">
    <location>
        <position position="172"/>
    </location>
</feature>
<dbReference type="PROSITE" id="PS51733">
    <property type="entry name" value="BPL_LPL_CATALYTIC"/>
    <property type="match status" value="1"/>
</dbReference>
<dbReference type="NCBIfam" id="NF010922">
    <property type="entry name" value="PRK14342.1"/>
    <property type="match status" value="1"/>
</dbReference>
<comment type="catalytic activity">
    <reaction evidence="6 7">
        <text>octanoyl-[ACP] + L-lysyl-[protein] = N(6)-octanoyl-L-lysyl-[protein] + holo-[ACP] + H(+)</text>
        <dbReference type="Rhea" id="RHEA:17665"/>
        <dbReference type="Rhea" id="RHEA-COMP:9636"/>
        <dbReference type="Rhea" id="RHEA-COMP:9685"/>
        <dbReference type="Rhea" id="RHEA-COMP:9752"/>
        <dbReference type="Rhea" id="RHEA-COMP:9928"/>
        <dbReference type="ChEBI" id="CHEBI:15378"/>
        <dbReference type="ChEBI" id="CHEBI:29969"/>
        <dbReference type="ChEBI" id="CHEBI:64479"/>
        <dbReference type="ChEBI" id="CHEBI:78463"/>
        <dbReference type="ChEBI" id="CHEBI:78809"/>
        <dbReference type="EC" id="2.3.1.181"/>
    </reaction>
</comment>
<dbReference type="OrthoDB" id="9787061at2"/>
<dbReference type="UniPathway" id="UPA00538">
    <property type="reaction ID" value="UER00592"/>
</dbReference>
<dbReference type="FunFam" id="3.30.930.10:FF:000020">
    <property type="entry name" value="Octanoyltransferase"/>
    <property type="match status" value="1"/>
</dbReference>
<dbReference type="Pfam" id="PF21948">
    <property type="entry name" value="LplA-B_cat"/>
    <property type="match status" value="1"/>
</dbReference>
<comment type="pathway">
    <text evidence="1 6 7">Protein modification; protein lipoylation via endogenous pathway; protein N(6)-(lipoyl)lysine from octanoyl-[acyl-carrier-protein]: step 1/2.</text>
</comment>
<dbReference type="InterPro" id="IPR020605">
    <property type="entry name" value="Octanoyltransferase_CS"/>
</dbReference>
<keyword evidence="3 6" id="KW-0808">Transferase</keyword>
<comment type="subcellular location">
    <subcellularLocation>
        <location evidence="6">Cytoplasm</location>
    </subcellularLocation>
</comment>
<evidence type="ECO:0000313" key="12">
    <source>
        <dbReference type="EMBL" id="SQI41670.1"/>
    </source>
</evidence>
<evidence type="ECO:0000256" key="2">
    <source>
        <dbReference type="ARBA" id="ARBA00022490"/>
    </source>
</evidence>
<dbReference type="PANTHER" id="PTHR10993:SF7">
    <property type="entry name" value="LIPOYLTRANSFERASE 2, MITOCHONDRIAL-RELATED"/>
    <property type="match status" value="1"/>
</dbReference>
<feature type="binding site" evidence="6 9">
    <location>
        <begin position="141"/>
        <end position="143"/>
    </location>
    <ligand>
        <name>substrate</name>
    </ligand>
</feature>
<evidence type="ECO:0000256" key="7">
    <source>
        <dbReference type="PIRNR" id="PIRNR016262"/>
    </source>
</evidence>
<dbReference type="InterPro" id="IPR045864">
    <property type="entry name" value="aa-tRNA-synth_II/BPL/LPL"/>
</dbReference>
<proteinExistence type="inferred from homology"/>
<dbReference type="KEGG" id="lri:NCTC12151_02253"/>
<comment type="function">
    <text evidence="5 6 7">Catalyzes the transfer of endogenously produced octanoic acid from octanoyl-acyl-carrier-protein onto the lipoyl domains of lipoate-dependent enzymes. Lipoyl-ACP can also act as a substrate although octanoyl-ACP is likely to be the physiological substrate.</text>
</comment>
<dbReference type="GO" id="GO:0009249">
    <property type="term" value="P:protein lipoylation"/>
    <property type="evidence" value="ECO:0007669"/>
    <property type="project" value="InterPro"/>
</dbReference>
<dbReference type="PROSITE" id="PS01313">
    <property type="entry name" value="LIPB"/>
    <property type="match status" value="1"/>
</dbReference>
<evidence type="ECO:0000256" key="8">
    <source>
        <dbReference type="PIRSR" id="PIRSR016262-1"/>
    </source>
</evidence>
<dbReference type="NCBIfam" id="TIGR00214">
    <property type="entry name" value="lipB"/>
    <property type="match status" value="1"/>
</dbReference>
<feature type="domain" description="BPL/LPL catalytic" evidence="11">
    <location>
        <begin position="35"/>
        <end position="210"/>
    </location>
</feature>
<organism evidence="12 13">
    <name type="scientific">Leminorella richardii</name>
    <dbReference type="NCBI Taxonomy" id="158841"/>
    <lineage>
        <taxon>Bacteria</taxon>
        <taxon>Pseudomonadati</taxon>
        <taxon>Pseudomonadota</taxon>
        <taxon>Gammaproteobacteria</taxon>
        <taxon>Enterobacterales</taxon>
        <taxon>Budviciaceae</taxon>
        <taxon>Leminorella</taxon>
    </lineage>
</organism>
<name>A0A2X4V8N9_9GAMM</name>
<dbReference type="RefSeq" id="WP_111740724.1">
    <property type="nucleotide sequence ID" value="NZ_LR698987.1"/>
</dbReference>